<sequence length="561" mass="63352">MITIKSCSRYMMLVLLTCILFACKKEFLEITPKDQLSAESIFKDESGGDLFMNDIYNGLPDADAGSYNYDPLENYGDNSVSGFQWAMSWQLSIARNYGASSLNPGLYNHDYPAMPFMYNHMYVRIRKCNLFIQQVEKNAANYPEDWQKRRIAEARFLRAYYYHLAWMAYGGVPIITEPLNRTTQGEDIFQPRSTAAETYQFLVDELAAAATDLPSELGGGRATKGAALTLKGWVELFAGKYEAAAATNEKIIDEMGNGNPYRLFADYNAQFLAENNNKEEAIFSYQHVLPLRASSKSTYFGPKGEYGGWGQMQPTQGLVDAYAMANGLAITDQGSGYNEAKPYENREPRFYQSILYHGATFAGKKFDMKKGGEFALNPGAENNTGYFRRKGIDERLKGQTNLDGANYVFFRYAEVLLNFAEASIELGQTGQKVINAINQVRQRSGLPTIADTYHRTLNQQELKALVRRERRVELAFENKRYWDLIRWRTAETVLNQPVYGVEITEQGGALNYNTKVLVHTKQFAARNYLFPIFQGWIDANPAIKAQNGGPDGWSNGQNPGY</sequence>
<evidence type="ECO:0000256" key="4">
    <source>
        <dbReference type="ARBA" id="ARBA00023136"/>
    </source>
</evidence>
<dbReference type="Proteomes" id="UP001549749">
    <property type="component" value="Unassembled WGS sequence"/>
</dbReference>
<dbReference type="Gene3D" id="1.25.40.390">
    <property type="match status" value="1"/>
</dbReference>
<reference evidence="8 9" key="1">
    <citation type="submission" date="2024-06" db="EMBL/GenBank/DDBJ databases">
        <title>Chitinophaga defluvii sp. nov., isolated from municipal sewage.</title>
        <authorList>
            <person name="Zhang L."/>
        </authorList>
    </citation>
    <scope>NUCLEOTIDE SEQUENCE [LARGE SCALE GENOMIC DNA]</scope>
    <source>
        <strain evidence="8 9">H8</strain>
    </source>
</reference>
<keyword evidence="9" id="KW-1185">Reference proteome</keyword>
<comment type="subcellular location">
    <subcellularLocation>
        <location evidence="1">Cell outer membrane</location>
    </subcellularLocation>
</comment>
<evidence type="ECO:0000259" key="7">
    <source>
        <dbReference type="Pfam" id="PF14322"/>
    </source>
</evidence>
<dbReference type="Pfam" id="PF14322">
    <property type="entry name" value="SusD-like_3"/>
    <property type="match status" value="1"/>
</dbReference>
<keyword evidence="5" id="KW-0998">Cell outer membrane</keyword>
<organism evidence="8 9">
    <name type="scientific">Chitinophaga defluvii</name>
    <dbReference type="NCBI Taxonomy" id="3163343"/>
    <lineage>
        <taxon>Bacteria</taxon>
        <taxon>Pseudomonadati</taxon>
        <taxon>Bacteroidota</taxon>
        <taxon>Chitinophagia</taxon>
        <taxon>Chitinophagales</taxon>
        <taxon>Chitinophagaceae</taxon>
        <taxon>Chitinophaga</taxon>
    </lineage>
</organism>
<dbReference type="PROSITE" id="PS51257">
    <property type="entry name" value="PROKAR_LIPOPROTEIN"/>
    <property type="match status" value="1"/>
</dbReference>
<dbReference type="InterPro" id="IPR012944">
    <property type="entry name" value="SusD_RagB_dom"/>
</dbReference>
<dbReference type="Pfam" id="PF07980">
    <property type="entry name" value="SusD_RagB"/>
    <property type="match status" value="1"/>
</dbReference>
<evidence type="ECO:0000259" key="6">
    <source>
        <dbReference type="Pfam" id="PF07980"/>
    </source>
</evidence>
<comment type="caution">
    <text evidence="8">The sequence shown here is derived from an EMBL/GenBank/DDBJ whole genome shotgun (WGS) entry which is preliminary data.</text>
</comment>
<dbReference type="EMBL" id="JBEXAC010000001">
    <property type="protein sequence ID" value="MET6996056.1"/>
    <property type="molecule type" value="Genomic_DNA"/>
</dbReference>
<proteinExistence type="inferred from homology"/>
<evidence type="ECO:0000256" key="1">
    <source>
        <dbReference type="ARBA" id="ARBA00004442"/>
    </source>
</evidence>
<dbReference type="RefSeq" id="WP_354658704.1">
    <property type="nucleotide sequence ID" value="NZ_JBEXAC010000001.1"/>
</dbReference>
<dbReference type="SUPFAM" id="SSF48452">
    <property type="entry name" value="TPR-like"/>
    <property type="match status" value="1"/>
</dbReference>
<evidence type="ECO:0000256" key="3">
    <source>
        <dbReference type="ARBA" id="ARBA00022729"/>
    </source>
</evidence>
<feature type="domain" description="SusD-like N-terminal" evidence="7">
    <location>
        <begin position="73"/>
        <end position="229"/>
    </location>
</feature>
<evidence type="ECO:0000256" key="2">
    <source>
        <dbReference type="ARBA" id="ARBA00006275"/>
    </source>
</evidence>
<evidence type="ECO:0000313" key="8">
    <source>
        <dbReference type="EMBL" id="MET6996056.1"/>
    </source>
</evidence>
<keyword evidence="4" id="KW-0472">Membrane</keyword>
<feature type="domain" description="RagB/SusD" evidence="6">
    <location>
        <begin position="295"/>
        <end position="548"/>
    </location>
</feature>
<dbReference type="InterPro" id="IPR033985">
    <property type="entry name" value="SusD-like_N"/>
</dbReference>
<protein>
    <submittedName>
        <fullName evidence="8">RagB/SusD family nutrient uptake outer membrane protein</fullName>
    </submittedName>
</protein>
<name>A0ABV2SZ59_9BACT</name>
<dbReference type="InterPro" id="IPR011990">
    <property type="entry name" value="TPR-like_helical_dom_sf"/>
</dbReference>
<accession>A0ABV2SZ59</accession>
<evidence type="ECO:0000256" key="5">
    <source>
        <dbReference type="ARBA" id="ARBA00023237"/>
    </source>
</evidence>
<comment type="similarity">
    <text evidence="2">Belongs to the SusD family.</text>
</comment>
<evidence type="ECO:0000313" key="9">
    <source>
        <dbReference type="Proteomes" id="UP001549749"/>
    </source>
</evidence>
<gene>
    <name evidence="8" type="ORF">ABR189_01690</name>
</gene>
<keyword evidence="3" id="KW-0732">Signal</keyword>